<protein>
    <submittedName>
        <fullName evidence="1">Uncharacterized protein</fullName>
    </submittedName>
</protein>
<accession>A0A2T7BFG2</accession>
<evidence type="ECO:0000313" key="1">
    <source>
        <dbReference type="EMBL" id="PUZ25019.1"/>
    </source>
</evidence>
<dbReference type="EMBL" id="QCYK01000002">
    <property type="protein sequence ID" value="PUZ25019.1"/>
    <property type="molecule type" value="Genomic_DNA"/>
</dbReference>
<dbReference type="Proteomes" id="UP000244450">
    <property type="component" value="Unassembled WGS sequence"/>
</dbReference>
<dbReference type="OrthoDB" id="1451960at2"/>
<proteinExistence type="predicted"/>
<gene>
    <name evidence="1" type="ORF">DCC81_11945</name>
</gene>
<evidence type="ECO:0000313" key="2">
    <source>
        <dbReference type="Proteomes" id="UP000244450"/>
    </source>
</evidence>
<reference evidence="1 2" key="1">
    <citation type="submission" date="2018-04" db="EMBL/GenBank/DDBJ databases">
        <title>Chitinophaga fuyangensis sp. nov., isolated from soil in a chemical factory.</title>
        <authorList>
            <person name="Chen K."/>
        </authorList>
    </citation>
    <scope>NUCLEOTIDE SEQUENCE [LARGE SCALE GENOMIC DNA]</scope>
    <source>
        <strain evidence="1 2">LY-1</strain>
    </source>
</reference>
<name>A0A2T7BFG2_9BACT</name>
<comment type="caution">
    <text evidence="1">The sequence shown here is derived from an EMBL/GenBank/DDBJ whole genome shotgun (WGS) entry which is preliminary data.</text>
</comment>
<dbReference type="AlphaFoldDB" id="A0A2T7BFG2"/>
<keyword evidence="2" id="KW-1185">Reference proteome</keyword>
<organism evidence="1 2">
    <name type="scientific">Chitinophaga parva</name>
    <dbReference type="NCBI Taxonomy" id="2169414"/>
    <lineage>
        <taxon>Bacteria</taxon>
        <taxon>Pseudomonadati</taxon>
        <taxon>Bacteroidota</taxon>
        <taxon>Chitinophagia</taxon>
        <taxon>Chitinophagales</taxon>
        <taxon>Chitinophagaceae</taxon>
        <taxon>Chitinophaga</taxon>
    </lineage>
</organism>
<sequence length="437" mass="48124">MSFKKAHQSIQKSIWQYAKNDYVGGLLRALISAAAKNTRIRAQDMGSEPGKKRTLKINYLPPKCSDSGSCSDNICEGGVKQIPQQTYLTLSQCVSSDVLLIALEDLRDLDDLGANEWAMANIWASLQEVRGKLETALMALLIAKRGVQPDGSASKLVNLIDPTTGQLRPMGMWDVERAYVDAQLSTPYVVGSAPLYNIEKLLEIGAINSLGQDISKVKGTDQWYYDKHINGAIGNDTENLITFDPQLIKFLPFNFNVGRFATDLKGLVPEQMFKSGPDWLKSTIPDPATGLLWDLNIIYDKCEEVWRIQWKLNFDLFTMPLDVCAIQGMNGIMQFTTCPPAPVTCPEDGVPSGGTIAAKIYQYDPGFTYPLTVNDFTIDGNTFRPQVVLASDTDMLNMFKSFAGDGFSLSGAYIQYSGYSARAGLINSTAYAFTPTT</sequence>
<dbReference type="RefSeq" id="WP_108686856.1">
    <property type="nucleotide sequence ID" value="NZ_QCYK01000002.1"/>
</dbReference>